<evidence type="ECO:0008006" key="3">
    <source>
        <dbReference type="Google" id="ProtNLM"/>
    </source>
</evidence>
<dbReference type="RefSeq" id="WP_376884237.1">
    <property type="nucleotide sequence ID" value="NZ_JBHUHR010000015.1"/>
</dbReference>
<protein>
    <recommendedName>
        <fullName evidence="3">Lipocalin-like domain-containing protein</fullName>
    </recommendedName>
</protein>
<name>A0ABW4VLU8_9BACT</name>
<keyword evidence="2" id="KW-1185">Reference proteome</keyword>
<reference evidence="2" key="1">
    <citation type="journal article" date="2019" name="Int. J. Syst. Evol. Microbiol.">
        <title>The Global Catalogue of Microorganisms (GCM) 10K type strain sequencing project: providing services to taxonomists for standard genome sequencing and annotation.</title>
        <authorList>
            <consortium name="The Broad Institute Genomics Platform"/>
            <consortium name="The Broad Institute Genome Sequencing Center for Infectious Disease"/>
            <person name="Wu L."/>
            <person name="Ma J."/>
        </authorList>
    </citation>
    <scope>NUCLEOTIDE SEQUENCE [LARGE SCALE GENOMIC DNA]</scope>
    <source>
        <strain evidence="2">CGMCC 1.15180</strain>
    </source>
</reference>
<evidence type="ECO:0000313" key="1">
    <source>
        <dbReference type="EMBL" id="MFD2034258.1"/>
    </source>
</evidence>
<organism evidence="1 2">
    <name type="scientific">Belliella marina</name>
    <dbReference type="NCBI Taxonomy" id="1644146"/>
    <lineage>
        <taxon>Bacteria</taxon>
        <taxon>Pseudomonadati</taxon>
        <taxon>Bacteroidota</taxon>
        <taxon>Cytophagia</taxon>
        <taxon>Cytophagales</taxon>
        <taxon>Cyclobacteriaceae</taxon>
        <taxon>Belliella</taxon>
    </lineage>
</organism>
<accession>A0ABW4VLU8</accession>
<comment type="caution">
    <text evidence="1">The sequence shown here is derived from an EMBL/GenBank/DDBJ whole genome shotgun (WGS) entry which is preliminary data.</text>
</comment>
<proteinExistence type="predicted"/>
<dbReference type="EMBL" id="JBHUHR010000015">
    <property type="protein sequence ID" value="MFD2034258.1"/>
    <property type="molecule type" value="Genomic_DNA"/>
</dbReference>
<gene>
    <name evidence="1" type="ORF">ACFSKL_05610</name>
</gene>
<evidence type="ECO:0000313" key="2">
    <source>
        <dbReference type="Proteomes" id="UP001597361"/>
    </source>
</evidence>
<sequence>MKNKMQTLEGFADEKIVMKKKRLFLSILIGCITSIVFAQDLKRQLLGKWKLTKNEAYEFSILHSIPNHTDEAALVDIMAWMDDVHENTYMDFFSPDSLRSTLIDKKEIIQYADVWNVSDQDSIITWKTKFPPHVLQAKVIKVNDEILELKFLKNQKVGRYSTHFKKLRSETDKKSL</sequence>
<dbReference type="Proteomes" id="UP001597361">
    <property type="component" value="Unassembled WGS sequence"/>
</dbReference>